<gene>
    <name evidence="2" type="ORF">KJ970_12985</name>
</gene>
<dbReference type="InterPro" id="IPR013976">
    <property type="entry name" value="HDOD"/>
</dbReference>
<comment type="caution">
    <text evidence="2">The sequence shown here is derived from an EMBL/GenBank/DDBJ whole genome shotgun (WGS) entry which is preliminary data.</text>
</comment>
<evidence type="ECO:0000259" key="1">
    <source>
        <dbReference type="PROSITE" id="PS51833"/>
    </source>
</evidence>
<dbReference type="AlphaFoldDB" id="A0A948RYB8"/>
<dbReference type="PROSITE" id="PS51833">
    <property type="entry name" value="HDOD"/>
    <property type="match status" value="1"/>
</dbReference>
<dbReference type="PANTHER" id="PTHR33525:SF3">
    <property type="entry name" value="RIBONUCLEASE Y"/>
    <property type="match status" value="1"/>
</dbReference>
<dbReference type="SUPFAM" id="SSF109604">
    <property type="entry name" value="HD-domain/PDEase-like"/>
    <property type="match status" value="1"/>
</dbReference>
<dbReference type="Gene3D" id="1.10.3210.10">
    <property type="entry name" value="Hypothetical protein af1432"/>
    <property type="match status" value="1"/>
</dbReference>
<organism evidence="2 3">
    <name type="scientific">Eiseniibacteriota bacterium</name>
    <dbReference type="NCBI Taxonomy" id="2212470"/>
    <lineage>
        <taxon>Bacteria</taxon>
        <taxon>Candidatus Eiseniibacteriota</taxon>
    </lineage>
</organism>
<dbReference type="InterPro" id="IPR052340">
    <property type="entry name" value="RNase_Y/CdgJ"/>
</dbReference>
<evidence type="ECO:0000313" key="3">
    <source>
        <dbReference type="Proteomes" id="UP000777784"/>
    </source>
</evidence>
<dbReference type="Proteomes" id="UP000777784">
    <property type="component" value="Unassembled WGS sequence"/>
</dbReference>
<proteinExistence type="predicted"/>
<reference evidence="2" key="1">
    <citation type="submission" date="2021-05" db="EMBL/GenBank/DDBJ databases">
        <title>Energy efficiency and biological interactions define the core microbiome of deep oligotrophic groundwater.</title>
        <authorList>
            <person name="Mehrshad M."/>
            <person name="Lopez-Fernandez M."/>
            <person name="Bell E."/>
            <person name="Bernier-Latmani R."/>
            <person name="Bertilsson S."/>
            <person name="Dopson M."/>
        </authorList>
    </citation>
    <scope>NUCLEOTIDE SEQUENCE</scope>
    <source>
        <strain evidence="2">Modern_marine.mb.64</strain>
    </source>
</reference>
<accession>A0A948RYB8</accession>
<dbReference type="CDD" id="cd00077">
    <property type="entry name" value="HDc"/>
    <property type="match status" value="1"/>
</dbReference>
<sequence length="280" mass="30685">MIHKRLNVVENIPTLPEILTKVMTMVDDPDASAYDIANVISKDPSLVSTILKVVNSPFYGLSRKVSSVGQGVIFLGFRAIRNLVFSAQLLKTFGGPGRNRRFNRKALWKHAIATGAAAKQLALRVEADPETAFLTGLMHDLGCIVLDQYFPEEFGAVLDLLDEKEISLIEAECQIVGIDHAEIGRLICRKWNFPEAMADAIGNHHQPEKAVVDKLGTCVIHVADHIARTLGLDSGLGRSGNQLSPEALLLLDLEDPVPSEILEQALTEYERANIFVGLIT</sequence>
<dbReference type="EMBL" id="JAHJDP010000077">
    <property type="protein sequence ID" value="MBU2691829.1"/>
    <property type="molecule type" value="Genomic_DNA"/>
</dbReference>
<evidence type="ECO:0000313" key="2">
    <source>
        <dbReference type="EMBL" id="MBU2691829.1"/>
    </source>
</evidence>
<dbReference type="PANTHER" id="PTHR33525">
    <property type="match status" value="1"/>
</dbReference>
<feature type="domain" description="HDOD" evidence="1">
    <location>
        <begin position="12"/>
        <end position="207"/>
    </location>
</feature>
<dbReference type="InterPro" id="IPR006675">
    <property type="entry name" value="HDIG_dom"/>
</dbReference>
<dbReference type="NCBIfam" id="TIGR00277">
    <property type="entry name" value="HDIG"/>
    <property type="match status" value="1"/>
</dbReference>
<dbReference type="InterPro" id="IPR003607">
    <property type="entry name" value="HD/PDEase_dom"/>
</dbReference>
<name>A0A948RYB8_UNCEI</name>
<protein>
    <submittedName>
        <fullName evidence="2">HDOD domain-containing protein</fullName>
    </submittedName>
</protein>
<dbReference type="Pfam" id="PF08668">
    <property type="entry name" value="HDOD"/>
    <property type="match status" value="1"/>
</dbReference>